<dbReference type="Pfam" id="PF00156">
    <property type="entry name" value="Pribosyltran"/>
    <property type="match status" value="1"/>
</dbReference>
<comment type="caution">
    <text evidence="7">The sequence shown here is derived from an EMBL/GenBank/DDBJ whole genome shotgun (WGS) entry which is preliminary data.</text>
</comment>
<gene>
    <name evidence="6 7" type="primary">pyrE</name>
    <name evidence="7" type="ORF">K8V47_01040</name>
</gene>
<evidence type="ECO:0000256" key="1">
    <source>
        <dbReference type="ARBA" id="ARBA00004889"/>
    </source>
</evidence>
<dbReference type="GO" id="GO:0000287">
    <property type="term" value="F:magnesium ion binding"/>
    <property type="evidence" value="ECO:0007669"/>
    <property type="project" value="UniProtKB-UniRule"/>
</dbReference>
<evidence type="ECO:0000313" key="8">
    <source>
        <dbReference type="Proteomes" id="UP000711407"/>
    </source>
</evidence>
<comment type="function">
    <text evidence="6">Catalyzes the transfer of a ribosyl phosphate group from 5-phosphoribose 1-diphosphate to orotate, leading to the formation of orotidine monophosphate (OMP).</text>
</comment>
<protein>
    <recommendedName>
        <fullName evidence="2 6">Orotate phosphoribosyltransferase</fullName>
        <shortName evidence="6">OPRT</shortName>
        <shortName evidence="6">OPRTase</shortName>
        <ecNumber evidence="2 6">2.4.2.10</ecNumber>
    </recommendedName>
</protein>
<accession>A0A4Q0U700</accession>
<dbReference type="CDD" id="cd06223">
    <property type="entry name" value="PRTases_typeI"/>
    <property type="match status" value="1"/>
</dbReference>
<dbReference type="InterPro" id="IPR023031">
    <property type="entry name" value="OPRT"/>
</dbReference>
<keyword evidence="4 6" id="KW-0808">Transferase</keyword>
<proteinExistence type="inferred from homology"/>
<evidence type="ECO:0000256" key="3">
    <source>
        <dbReference type="ARBA" id="ARBA00022676"/>
    </source>
</evidence>
<keyword evidence="5 6" id="KW-0665">Pyrimidine biosynthesis</keyword>
<feature type="binding site" evidence="6">
    <location>
        <position position="97"/>
    </location>
    <ligand>
        <name>5-phospho-alpha-D-ribose 1-diphosphate</name>
        <dbReference type="ChEBI" id="CHEBI:58017"/>
        <note>ligand shared between dimeric partners</note>
    </ligand>
</feature>
<dbReference type="InterPro" id="IPR004467">
    <property type="entry name" value="Or_phspho_trans_dom"/>
</dbReference>
<dbReference type="GO" id="GO:0004588">
    <property type="term" value="F:orotate phosphoribosyltransferase activity"/>
    <property type="evidence" value="ECO:0007669"/>
    <property type="project" value="UniProtKB-UniRule"/>
</dbReference>
<dbReference type="Proteomes" id="UP000711407">
    <property type="component" value="Unassembled WGS sequence"/>
</dbReference>
<dbReference type="AlphaFoldDB" id="A0A4Q0U700"/>
<dbReference type="GO" id="GO:0044205">
    <property type="term" value="P:'de novo' UMP biosynthetic process"/>
    <property type="evidence" value="ECO:0007669"/>
    <property type="project" value="UniProtKB-UniRule"/>
</dbReference>
<dbReference type="SUPFAM" id="SSF53271">
    <property type="entry name" value="PRTase-like"/>
    <property type="match status" value="1"/>
</dbReference>
<dbReference type="EC" id="2.4.2.10" evidence="2 6"/>
<dbReference type="EMBL" id="DYXT01000008">
    <property type="protein sequence ID" value="HJE38339.1"/>
    <property type="molecule type" value="Genomic_DNA"/>
</dbReference>
<comment type="caution">
    <text evidence="6">Lacks conserved residue(s) required for the propagation of feature annotation.</text>
</comment>
<comment type="cofactor">
    <cofactor evidence="6">
        <name>Mg(2+)</name>
        <dbReference type="ChEBI" id="CHEBI:18420"/>
    </cofactor>
</comment>
<name>A0A4Q0U700_9BACT</name>
<reference evidence="7" key="2">
    <citation type="submission" date="2021-09" db="EMBL/GenBank/DDBJ databases">
        <authorList>
            <person name="Gilroy R."/>
        </authorList>
    </citation>
    <scope>NUCLEOTIDE SEQUENCE</scope>
    <source>
        <strain evidence="7">4100</strain>
    </source>
</reference>
<evidence type="ECO:0000256" key="4">
    <source>
        <dbReference type="ARBA" id="ARBA00022679"/>
    </source>
</evidence>
<comment type="catalytic activity">
    <reaction evidence="6">
        <text>orotidine 5'-phosphate + diphosphate = orotate + 5-phospho-alpha-D-ribose 1-diphosphate</text>
        <dbReference type="Rhea" id="RHEA:10380"/>
        <dbReference type="ChEBI" id="CHEBI:30839"/>
        <dbReference type="ChEBI" id="CHEBI:33019"/>
        <dbReference type="ChEBI" id="CHEBI:57538"/>
        <dbReference type="ChEBI" id="CHEBI:58017"/>
        <dbReference type="EC" id="2.4.2.10"/>
    </reaction>
</comment>
<comment type="subunit">
    <text evidence="6">Homodimer.</text>
</comment>
<dbReference type="HAMAP" id="MF_01208">
    <property type="entry name" value="PyrE"/>
    <property type="match status" value="1"/>
</dbReference>
<dbReference type="InterPro" id="IPR000836">
    <property type="entry name" value="PRTase_dom"/>
</dbReference>
<reference evidence="7" key="1">
    <citation type="journal article" date="2021" name="PeerJ">
        <title>Extensive microbial diversity within the chicken gut microbiome revealed by metagenomics and culture.</title>
        <authorList>
            <person name="Gilroy R."/>
            <person name="Ravi A."/>
            <person name="Getino M."/>
            <person name="Pursley I."/>
            <person name="Horton D.L."/>
            <person name="Alikhan N.F."/>
            <person name="Baker D."/>
            <person name="Gharbi K."/>
            <person name="Hall N."/>
            <person name="Watson M."/>
            <person name="Adriaenssens E.M."/>
            <person name="Foster-Nyarko E."/>
            <person name="Jarju S."/>
            <person name="Secka A."/>
            <person name="Antonio M."/>
            <person name="Oren A."/>
            <person name="Chaudhuri R.R."/>
            <person name="La Ragione R."/>
            <person name="Hildebrand F."/>
            <person name="Pallen M.J."/>
        </authorList>
    </citation>
    <scope>NUCLEOTIDE SEQUENCE</scope>
    <source>
        <strain evidence="7">4100</strain>
    </source>
</reference>
<evidence type="ECO:0000256" key="6">
    <source>
        <dbReference type="HAMAP-Rule" id="MF_01208"/>
    </source>
</evidence>
<feature type="binding site" evidence="6">
    <location>
        <position position="101"/>
    </location>
    <ligand>
        <name>5-phospho-alpha-D-ribose 1-diphosphate</name>
        <dbReference type="ChEBI" id="CHEBI:58017"/>
        <note>ligand shared between dimeric partners</note>
    </ligand>
</feature>
<dbReference type="PANTHER" id="PTHR19278:SF9">
    <property type="entry name" value="URIDINE 5'-MONOPHOSPHATE SYNTHASE"/>
    <property type="match status" value="1"/>
</dbReference>
<feature type="binding site" description="in other chain" evidence="6">
    <location>
        <begin position="123"/>
        <end position="131"/>
    </location>
    <ligand>
        <name>5-phospho-alpha-D-ribose 1-diphosphate</name>
        <dbReference type="ChEBI" id="CHEBI:58017"/>
        <note>ligand shared between dimeric partners</note>
    </ligand>
</feature>
<organism evidence="7 8">
    <name type="scientific">Candidatus Amulumruptor caecigallinarius</name>
    <dbReference type="NCBI Taxonomy" id="2109911"/>
    <lineage>
        <taxon>Bacteria</taxon>
        <taxon>Pseudomonadati</taxon>
        <taxon>Bacteroidota</taxon>
        <taxon>Bacteroidia</taxon>
        <taxon>Bacteroidales</taxon>
        <taxon>Muribaculaceae</taxon>
        <taxon>Candidatus Amulumruptor</taxon>
    </lineage>
</organism>
<keyword evidence="6" id="KW-0460">Magnesium</keyword>
<dbReference type="Gene3D" id="3.40.50.2020">
    <property type="match status" value="1"/>
</dbReference>
<keyword evidence="3 6" id="KW-0328">Glycosyltransferase</keyword>
<comment type="pathway">
    <text evidence="1 6">Pyrimidine metabolism; UMP biosynthesis via de novo pathway; UMP from orotate: step 1/2.</text>
</comment>
<evidence type="ECO:0000313" key="7">
    <source>
        <dbReference type="EMBL" id="HJE38339.1"/>
    </source>
</evidence>
<feature type="binding site" evidence="6">
    <location>
        <position position="103"/>
    </location>
    <ligand>
        <name>5-phospho-alpha-D-ribose 1-diphosphate</name>
        <dbReference type="ChEBI" id="CHEBI:58017"/>
        <note>ligand shared between dimeric partners</note>
    </ligand>
</feature>
<evidence type="ECO:0000256" key="5">
    <source>
        <dbReference type="ARBA" id="ARBA00022975"/>
    </source>
</evidence>
<feature type="binding site" evidence="6">
    <location>
        <position position="127"/>
    </location>
    <ligand>
        <name>orotate</name>
        <dbReference type="ChEBI" id="CHEBI:30839"/>
    </ligand>
</feature>
<dbReference type="GO" id="GO:0019856">
    <property type="term" value="P:pyrimidine nucleobase biosynthetic process"/>
    <property type="evidence" value="ECO:0007669"/>
    <property type="project" value="TreeGrafter"/>
</dbReference>
<sequence length="210" mass="23177">MEKLQKLLAEKLLKISAINLQPDSPFTWASGWHSPIYTDNRKTLSYPEIRSFIKVELTRLIEENFCDVDAIAGVATGAIAQGALVADLMGKPYVYVRSSPKDHGLENLIEGNLLPGQKVVVIEDLISTGGSSLKAVEAIRNAGCEVIGMVAIFTYGFPQAEEAFTQAGVRLLTLSNYNAMLDAALSTGYIREKDLETLRQWRKDPANWMK</sequence>
<dbReference type="InterPro" id="IPR029057">
    <property type="entry name" value="PRTase-like"/>
</dbReference>
<comment type="similarity">
    <text evidence="6">Belongs to the purine/pyrimidine phosphoribosyltransferase family. PyrE subfamily.</text>
</comment>
<evidence type="ECO:0000256" key="2">
    <source>
        <dbReference type="ARBA" id="ARBA00011971"/>
    </source>
</evidence>
<dbReference type="NCBIfam" id="TIGR00336">
    <property type="entry name" value="pyrE"/>
    <property type="match status" value="1"/>
</dbReference>
<dbReference type="PANTHER" id="PTHR19278">
    <property type="entry name" value="OROTATE PHOSPHORIBOSYLTRANSFERASE"/>
    <property type="match status" value="1"/>
</dbReference>